<dbReference type="AlphaFoldDB" id="A0A016A600"/>
<reference evidence="1 2" key="1">
    <citation type="submission" date="2014-02" db="EMBL/GenBank/DDBJ databases">
        <authorList>
            <person name="Sears C."/>
            <person name="Carroll K."/>
            <person name="Sack B.R."/>
            <person name="Qadri F."/>
            <person name="Myers L.L."/>
            <person name="Chung G.-T."/>
            <person name="Escheverria P."/>
            <person name="Fraser C.M."/>
            <person name="Sadzewicz L."/>
            <person name="Shefchek K.A."/>
            <person name="Tallon L."/>
            <person name="Das S.P."/>
            <person name="Daugherty S."/>
            <person name="Mongodin E.F."/>
        </authorList>
    </citation>
    <scope>NUCLEOTIDE SEQUENCE [LARGE SCALE GENOMIC DNA]</scope>
    <source>
        <strain evidence="1 2">2-F-2 #4</strain>
    </source>
</reference>
<protein>
    <submittedName>
        <fullName evidence="1">Uncharacterized protein</fullName>
    </submittedName>
</protein>
<dbReference type="EMBL" id="JGDM01000099">
    <property type="protein sequence ID" value="EXZ42534.1"/>
    <property type="molecule type" value="Genomic_DNA"/>
</dbReference>
<name>A0A016A600_BACFG</name>
<sequence>MDLVLLMEGIQVNVAGLLLGIDVHAHLLMRDNFLIFI</sequence>
<organism evidence="1 2">
    <name type="scientific">Bacteroides fragilis str. 2-F-2 #4</name>
    <dbReference type="NCBI Taxonomy" id="1339280"/>
    <lineage>
        <taxon>Bacteria</taxon>
        <taxon>Pseudomonadati</taxon>
        <taxon>Bacteroidota</taxon>
        <taxon>Bacteroidia</taxon>
        <taxon>Bacteroidales</taxon>
        <taxon>Bacteroidaceae</taxon>
        <taxon>Bacteroides</taxon>
    </lineage>
</organism>
<evidence type="ECO:0000313" key="2">
    <source>
        <dbReference type="Proteomes" id="UP000022272"/>
    </source>
</evidence>
<comment type="caution">
    <text evidence="1">The sequence shown here is derived from an EMBL/GenBank/DDBJ whole genome shotgun (WGS) entry which is preliminary data.</text>
</comment>
<dbReference type="Proteomes" id="UP000022272">
    <property type="component" value="Unassembled WGS sequence"/>
</dbReference>
<gene>
    <name evidence="1" type="ORF">M076_4406</name>
</gene>
<evidence type="ECO:0000313" key="1">
    <source>
        <dbReference type="EMBL" id="EXZ42534.1"/>
    </source>
</evidence>
<accession>A0A016A600</accession>
<dbReference type="PATRIC" id="fig|1339280.3.peg.4218"/>
<proteinExistence type="predicted"/>